<evidence type="ECO:0000256" key="1">
    <source>
        <dbReference type="ARBA" id="ARBA00004141"/>
    </source>
</evidence>
<dbReference type="RefSeq" id="WP_344608617.1">
    <property type="nucleotide sequence ID" value="NZ_BAAAHE010000046.1"/>
</dbReference>
<feature type="transmembrane region" description="Helical" evidence="9">
    <location>
        <begin position="296"/>
        <end position="313"/>
    </location>
</feature>
<evidence type="ECO:0000256" key="7">
    <source>
        <dbReference type="ARBA" id="ARBA00044770"/>
    </source>
</evidence>
<comment type="pathway">
    <text evidence="2">Cell wall biogenesis; peptidoglycan biosynthesis.</text>
</comment>
<dbReference type="EC" id="2.4.99.28" evidence="7"/>
<dbReference type="Proteomes" id="UP001500957">
    <property type="component" value="Unassembled WGS sequence"/>
</dbReference>
<comment type="catalytic activity">
    <reaction evidence="8">
        <text>[GlcNAc-(1-&gt;4)-Mur2Ac(oyl-L-Ala-gamma-D-Glu-L-Lys-D-Ala-D-Ala)](n)-di-trans,octa-cis-undecaprenyl diphosphate + beta-D-GlcNAc-(1-&gt;4)-Mur2Ac(oyl-L-Ala-gamma-D-Glu-L-Lys-D-Ala-D-Ala)-di-trans,octa-cis-undecaprenyl diphosphate = [GlcNAc-(1-&gt;4)-Mur2Ac(oyl-L-Ala-gamma-D-Glu-L-Lys-D-Ala-D-Ala)](n+1)-di-trans,octa-cis-undecaprenyl diphosphate + di-trans,octa-cis-undecaprenyl diphosphate + H(+)</text>
        <dbReference type="Rhea" id="RHEA:23708"/>
        <dbReference type="Rhea" id="RHEA-COMP:9602"/>
        <dbReference type="Rhea" id="RHEA-COMP:9603"/>
        <dbReference type="ChEBI" id="CHEBI:15378"/>
        <dbReference type="ChEBI" id="CHEBI:58405"/>
        <dbReference type="ChEBI" id="CHEBI:60033"/>
        <dbReference type="ChEBI" id="CHEBI:78435"/>
        <dbReference type="EC" id="2.4.99.28"/>
    </reaction>
</comment>
<dbReference type="InterPro" id="IPR011923">
    <property type="entry name" value="RodA/MrdB"/>
</dbReference>
<feature type="transmembrane region" description="Helical" evidence="9">
    <location>
        <begin position="121"/>
        <end position="148"/>
    </location>
</feature>
<proteinExistence type="predicted"/>
<feature type="transmembrane region" description="Helical" evidence="9">
    <location>
        <begin position="207"/>
        <end position="226"/>
    </location>
</feature>
<evidence type="ECO:0000313" key="10">
    <source>
        <dbReference type="EMBL" id="GAA0634203.1"/>
    </source>
</evidence>
<feature type="transmembrane region" description="Helical" evidence="9">
    <location>
        <begin position="160"/>
        <end position="179"/>
    </location>
</feature>
<feature type="transmembrane region" description="Helical" evidence="9">
    <location>
        <begin position="95"/>
        <end position="115"/>
    </location>
</feature>
<dbReference type="InterPro" id="IPR018365">
    <property type="entry name" value="Cell_cycle_FtsW-rel_CS"/>
</dbReference>
<dbReference type="PROSITE" id="PS00428">
    <property type="entry name" value="FTSW_RODA_SPOVE"/>
    <property type="match status" value="1"/>
</dbReference>
<gene>
    <name evidence="10" type="primary">rodA</name>
    <name evidence="10" type="ORF">GCM10009547_42770</name>
</gene>
<dbReference type="EMBL" id="BAAAHE010000046">
    <property type="protein sequence ID" value="GAA0634203.1"/>
    <property type="molecule type" value="Genomic_DNA"/>
</dbReference>
<feature type="transmembrane region" description="Helical" evidence="9">
    <location>
        <begin position="28"/>
        <end position="49"/>
    </location>
</feature>
<keyword evidence="5 9" id="KW-1133">Transmembrane helix</keyword>
<comment type="caution">
    <text evidence="10">The sequence shown here is derived from an EMBL/GenBank/DDBJ whole genome shotgun (WGS) entry which is preliminary data.</text>
</comment>
<evidence type="ECO:0000313" key="11">
    <source>
        <dbReference type="Proteomes" id="UP001500957"/>
    </source>
</evidence>
<dbReference type="InterPro" id="IPR001182">
    <property type="entry name" value="FtsW/RodA"/>
</dbReference>
<evidence type="ECO:0000256" key="5">
    <source>
        <dbReference type="ARBA" id="ARBA00022989"/>
    </source>
</evidence>
<feature type="transmembrane region" description="Helical" evidence="9">
    <location>
        <begin position="64"/>
        <end position="83"/>
    </location>
</feature>
<dbReference type="NCBIfam" id="TIGR02210">
    <property type="entry name" value="rodA_shape"/>
    <property type="match status" value="1"/>
</dbReference>
<keyword evidence="6 9" id="KW-0472">Membrane</keyword>
<protein>
    <recommendedName>
        <fullName evidence="7">peptidoglycan glycosyltransferase</fullName>
        <ecNumber evidence="7">2.4.99.28</ecNumber>
    </recommendedName>
</protein>
<dbReference type="PANTHER" id="PTHR30474">
    <property type="entry name" value="CELL CYCLE PROTEIN"/>
    <property type="match status" value="1"/>
</dbReference>
<dbReference type="Pfam" id="PF01098">
    <property type="entry name" value="FTSW_RODA_SPOVE"/>
    <property type="match status" value="1"/>
</dbReference>
<evidence type="ECO:0000256" key="2">
    <source>
        <dbReference type="ARBA" id="ARBA00004752"/>
    </source>
</evidence>
<evidence type="ECO:0000256" key="4">
    <source>
        <dbReference type="ARBA" id="ARBA00022960"/>
    </source>
</evidence>
<evidence type="ECO:0000256" key="9">
    <source>
        <dbReference type="SAM" id="Phobius"/>
    </source>
</evidence>
<keyword evidence="4" id="KW-0133">Cell shape</keyword>
<feature type="transmembrane region" description="Helical" evidence="9">
    <location>
        <begin position="185"/>
        <end position="202"/>
    </location>
</feature>
<sequence length="398" mass="40837">MALLIPHARGTVRLPGRPAPERRTGHDLVLAAAVLALCAAGSVLVFSATRPRLQAAGDDPTSSVVRHLVSIVLGLGLAAVIALGDYRRLRMYAPLVYLLAIAGLALLLSPLGATVNGSHSWLNIAGISIQPVEFAKVALCLGLALVLAERREGTGTGFTHLEVFLACGLAAVPIALVALQPDLGSIMVLVAILAGVLVVAAVPARWIVGLAVTAVIGAVVVVQANLLSEYQVARFAAFANPNLDPSGVGYNANQARIAIGSGGLTGTGLFQGTQTGGKFVPEQHTDFIFTVAGEETGLIGAGAIVLLFALVVWRGCLIARRAPDLFGTLVAAAVVCWFGFQAFENIGMTLGLMPITGLPLPFLSYGGTAMLANFAAVGLLLNISANSSAAARLAYPTG</sequence>
<dbReference type="PANTHER" id="PTHR30474:SF14">
    <property type="entry name" value="CELL CYCLE PROTEIN"/>
    <property type="match status" value="1"/>
</dbReference>
<feature type="transmembrane region" description="Helical" evidence="9">
    <location>
        <begin position="363"/>
        <end position="383"/>
    </location>
</feature>
<comment type="subcellular location">
    <subcellularLocation>
        <location evidence="1">Membrane</location>
        <topology evidence="1">Multi-pass membrane protein</topology>
    </subcellularLocation>
</comment>
<reference evidence="11" key="1">
    <citation type="journal article" date="2019" name="Int. J. Syst. Evol. Microbiol.">
        <title>The Global Catalogue of Microorganisms (GCM) 10K type strain sequencing project: providing services to taxonomists for standard genome sequencing and annotation.</title>
        <authorList>
            <consortium name="The Broad Institute Genomics Platform"/>
            <consortium name="The Broad Institute Genome Sequencing Center for Infectious Disease"/>
            <person name="Wu L."/>
            <person name="Ma J."/>
        </authorList>
    </citation>
    <scope>NUCLEOTIDE SEQUENCE [LARGE SCALE GENOMIC DNA]</scope>
    <source>
        <strain evidence="11">JCM 10671</strain>
    </source>
</reference>
<evidence type="ECO:0000256" key="3">
    <source>
        <dbReference type="ARBA" id="ARBA00022692"/>
    </source>
</evidence>
<accession>A0ABP3SDK0</accession>
<keyword evidence="3 9" id="KW-0812">Transmembrane</keyword>
<feature type="transmembrane region" description="Helical" evidence="9">
    <location>
        <begin position="325"/>
        <end position="343"/>
    </location>
</feature>
<name>A0ABP3SDK0_9ACTN</name>
<organism evidence="10 11">
    <name type="scientific">Sporichthya brevicatena</name>
    <dbReference type="NCBI Taxonomy" id="171442"/>
    <lineage>
        <taxon>Bacteria</taxon>
        <taxon>Bacillati</taxon>
        <taxon>Actinomycetota</taxon>
        <taxon>Actinomycetes</taxon>
        <taxon>Sporichthyales</taxon>
        <taxon>Sporichthyaceae</taxon>
        <taxon>Sporichthya</taxon>
    </lineage>
</organism>
<keyword evidence="11" id="KW-1185">Reference proteome</keyword>
<evidence type="ECO:0000256" key="8">
    <source>
        <dbReference type="ARBA" id="ARBA00049902"/>
    </source>
</evidence>
<evidence type="ECO:0000256" key="6">
    <source>
        <dbReference type="ARBA" id="ARBA00023136"/>
    </source>
</evidence>